<feature type="domain" description="SH3" evidence="5">
    <location>
        <begin position="1131"/>
        <end position="1205"/>
    </location>
</feature>
<feature type="region of interest" description="Disordered" evidence="4">
    <location>
        <begin position="674"/>
        <end position="731"/>
    </location>
</feature>
<evidence type="ECO:0000256" key="2">
    <source>
        <dbReference type="ARBA" id="ARBA00022737"/>
    </source>
</evidence>
<gene>
    <name evidence="6" type="ORF">SeLEV6574_g02972</name>
</gene>
<dbReference type="SMART" id="SM00326">
    <property type="entry name" value="SH3"/>
    <property type="match status" value="2"/>
</dbReference>
<dbReference type="PROSITE" id="PS50002">
    <property type="entry name" value="SH3"/>
    <property type="match status" value="2"/>
</dbReference>
<feature type="compositionally biased region" description="Basic and acidic residues" evidence="4">
    <location>
        <begin position="340"/>
        <end position="351"/>
    </location>
</feature>
<feature type="region of interest" description="Disordered" evidence="4">
    <location>
        <begin position="331"/>
        <end position="360"/>
    </location>
</feature>
<feature type="region of interest" description="Disordered" evidence="4">
    <location>
        <begin position="452"/>
        <end position="474"/>
    </location>
</feature>
<feature type="compositionally biased region" description="Low complexity" evidence="4">
    <location>
        <begin position="872"/>
        <end position="886"/>
    </location>
</feature>
<feature type="compositionally biased region" description="Basic and acidic residues" evidence="4">
    <location>
        <begin position="712"/>
        <end position="723"/>
    </location>
</feature>
<feature type="domain" description="SH3" evidence="5">
    <location>
        <begin position="917"/>
        <end position="978"/>
    </location>
</feature>
<dbReference type="AlphaFoldDB" id="A0A507D5N1"/>
<dbReference type="SUPFAM" id="SSF50044">
    <property type="entry name" value="SH3-domain"/>
    <property type="match status" value="2"/>
</dbReference>
<keyword evidence="2" id="KW-0677">Repeat</keyword>
<keyword evidence="1 3" id="KW-0728">SH3 domain</keyword>
<dbReference type="Gene3D" id="2.30.30.40">
    <property type="entry name" value="SH3 Domains"/>
    <property type="match status" value="2"/>
</dbReference>
<evidence type="ECO:0000313" key="6">
    <source>
        <dbReference type="EMBL" id="TPX46889.1"/>
    </source>
</evidence>
<feature type="compositionally biased region" description="Polar residues" evidence="4">
    <location>
        <begin position="675"/>
        <end position="694"/>
    </location>
</feature>
<feature type="region of interest" description="Disordered" evidence="4">
    <location>
        <begin position="1206"/>
        <end position="1236"/>
    </location>
</feature>
<feature type="region of interest" description="Disordered" evidence="4">
    <location>
        <begin position="585"/>
        <end position="607"/>
    </location>
</feature>
<proteinExistence type="predicted"/>
<dbReference type="InterPro" id="IPR036028">
    <property type="entry name" value="SH3-like_dom_sf"/>
</dbReference>
<dbReference type="VEuPathDB" id="FungiDB:SeMB42_g03947"/>
<evidence type="ECO:0000313" key="7">
    <source>
        <dbReference type="Proteomes" id="UP000320475"/>
    </source>
</evidence>
<reference evidence="6 7" key="1">
    <citation type="journal article" date="2019" name="Sci. Rep.">
        <title>Comparative genomics of chytrid fungi reveal insights into the obligate biotrophic and pathogenic lifestyle of Synchytrium endobioticum.</title>
        <authorList>
            <person name="van de Vossenberg B.T.L.H."/>
            <person name="Warris S."/>
            <person name="Nguyen H.D.T."/>
            <person name="van Gent-Pelzer M.P.E."/>
            <person name="Joly D.L."/>
            <person name="van de Geest H.C."/>
            <person name="Bonants P.J.M."/>
            <person name="Smith D.S."/>
            <person name="Levesque C.A."/>
            <person name="van der Lee T.A.J."/>
        </authorList>
    </citation>
    <scope>NUCLEOTIDE SEQUENCE [LARGE SCALE GENOMIC DNA]</scope>
    <source>
        <strain evidence="6 7">LEV6574</strain>
    </source>
</reference>
<feature type="region of interest" description="Disordered" evidence="4">
    <location>
        <begin position="870"/>
        <end position="909"/>
    </location>
</feature>
<dbReference type="InterPro" id="IPR001452">
    <property type="entry name" value="SH3_domain"/>
</dbReference>
<evidence type="ECO:0000256" key="4">
    <source>
        <dbReference type="SAM" id="MobiDB-lite"/>
    </source>
</evidence>
<organism evidence="6 7">
    <name type="scientific">Synchytrium endobioticum</name>
    <dbReference type="NCBI Taxonomy" id="286115"/>
    <lineage>
        <taxon>Eukaryota</taxon>
        <taxon>Fungi</taxon>
        <taxon>Fungi incertae sedis</taxon>
        <taxon>Chytridiomycota</taxon>
        <taxon>Chytridiomycota incertae sedis</taxon>
        <taxon>Chytridiomycetes</taxon>
        <taxon>Synchytriales</taxon>
        <taxon>Synchytriaceae</taxon>
        <taxon>Synchytrium</taxon>
    </lineage>
</organism>
<accession>A0A507D5N1</accession>
<evidence type="ECO:0000256" key="1">
    <source>
        <dbReference type="ARBA" id="ARBA00022443"/>
    </source>
</evidence>
<dbReference type="Proteomes" id="UP000320475">
    <property type="component" value="Unassembled WGS sequence"/>
</dbReference>
<protein>
    <recommendedName>
        <fullName evidence="5">SH3 domain-containing protein</fullName>
    </recommendedName>
</protein>
<comment type="caution">
    <text evidence="6">The sequence shown here is derived from an EMBL/GenBank/DDBJ whole genome shotgun (WGS) entry which is preliminary data.</text>
</comment>
<name>A0A507D5N1_9FUNG</name>
<feature type="compositionally biased region" description="Basic and acidic residues" evidence="4">
    <location>
        <begin position="195"/>
        <end position="213"/>
    </location>
</feature>
<dbReference type="PANTHER" id="PTHR46218">
    <property type="entry name" value="LASP"/>
    <property type="match status" value="1"/>
</dbReference>
<feature type="region of interest" description="Disordered" evidence="4">
    <location>
        <begin position="168"/>
        <end position="216"/>
    </location>
</feature>
<feature type="compositionally biased region" description="Acidic residues" evidence="4">
    <location>
        <begin position="978"/>
        <end position="994"/>
    </location>
</feature>
<sequence>MADGVSASAPMRRKSTLTRLRQARRFNRNNDLAIEHATATAQDRRKLADDTNTNMKKAGLFSPSTWKFSVRKREKPAKATDLAVAYEQNEPENEDGLLVLQVERKNSWKPTQHRRSSRKTQSLPAFIADAPSVADHQQSESPKVGQRRNSKVLELSLTALEWLKKAAATDDSQPGGPLSPSSSIAPSPTITHTTSELERDKSSNMAEKSDKARKLSLKMPILPRMMSAKTEKNHVLGDADMKDQANVVIEPLPSSPSKFLPEGRSKKGERKSMISLRSLSSGLGDKRDGDNKSLVDVLDGSHSLVSKESRGTLKKLRDAIAWSSQHQPVVDVVNDGGDMENEKVPRVEKQKSNASNKKRRPLLWQKNNISVETLQSEPLASSDVSCNSASPLVNSAVDKQHHKKKERINLFRSMSVDVSLKKDTQSVPDLSPLSNVIIPQADRFECVVAPTGKSPASPLIPERKPDDNFCNRPRRSYDSSIHVRQSYDSAPINLRPISKNKNYMDVENELAIRGPDIVDLISEQNGRTSGDELMPISSSSTLVQDEATVLVVSSNTVEQTVVESLLQEEPPDTEEELNVDPTWQKPSHTARAQTLIEPSSPRTSLPSSIMPLRVLTTTTTTTLTAASSSFRSDAPKPLERDIAESRDILDLPSPAPVELPSQLVEQREVGLNKSFPATTHPSDASDISSVTSPNRDGHFINIAGPHVSNISSKREKSSSHDSKSPSPVEQMTEAHVPIALSSAQAKSNESASLITLLNAPAPAEVAHVEPVPLISPAFADLMGLMDTSDAHVIANNSVSIDAASALTISEPAVKSVVSSLIIDLFDPIRQLPTCVAENADLARTASRKSMVSVMTPSISLSLPRSIKSEGYPTSLASTPTTSASPSTPFPNTPSESKSPELPPSVDASLLVNKRPTKTPLIRTALSEYAPTRTDEMMVSVGDSISVSAQYSDGWALGRNETTGEHGVFPLAVFDDVSSSDELEEQDDDDGDEVSSAEQAHSSELEGDLTQAEEFTSVRLNEVDSNSSEEELQFVVPGNAGKPPIFGVIDHQARPTSIDSHTKAGRRPSTFEYLWSSIIARASAAPLQVVSARITTPSPSLSEEPQIRYLKKDPPIPPPRSRNAASVPALLSAPPVLYVHYDLVPTRPDELALRVGDVVIIEAAYADGWGFGNVIQFDSDRIRRRNCLLPNEQGWVPICYLREEEPELLDSSADGSEGEKGDEGSDEEGTVRRAGSY</sequence>
<feature type="region of interest" description="Disordered" evidence="4">
    <location>
        <begin position="978"/>
        <end position="1010"/>
    </location>
</feature>
<feature type="compositionally biased region" description="Basic and acidic residues" evidence="4">
    <location>
        <begin position="261"/>
        <end position="272"/>
    </location>
</feature>
<feature type="region of interest" description="Disordered" evidence="4">
    <location>
        <begin position="251"/>
        <end position="290"/>
    </location>
</feature>
<dbReference type="OrthoDB" id="5595608at2759"/>
<dbReference type="Pfam" id="PF14604">
    <property type="entry name" value="SH3_9"/>
    <property type="match status" value="1"/>
</dbReference>
<evidence type="ECO:0000256" key="3">
    <source>
        <dbReference type="PROSITE-ProRule" id="PRU00192"/>
    </source>
</evidence>
<dbReference type="PANTHER" id="PTHR46218:SF4">
    <property type="entry name" value="LIM AND SH3 DOMAIN PROTEIN LASP"/>
    <property type="match status" value="1"/>
</dbReference>
<feature type="compositionally biased region" description="Low complexity" evidence="4">
    <location>
        <begin position="172"/>
        <end position="194"/>
    </location>
</feature>
<feature type="region of interest" description="Disordered" evidence="4">
    <location>
        <begin position="130"/>
        <end position="149"/>
    </location>
</feature>
<dbReference type="EMBL" id="QEAM01000091">
    <property type="protein sequence ID" value="TPX46889.1"/>
    <property type="molecule type" value="Genomic_DNA"/>
</dbReference>
<evidence type="ECO:0000259" key="5">
    <source>
        <dbReference type="PROSITE" id="PS50002"/>
    </source>
</evidence>
<dbReference type="InterPro" id="IPR051759">
    <property type="entry name" value="LIM-SH3_domain_protein"/>
</dbReference>